<comment type="caution">
    <text evidence="14">The sequence shown here is derived from an EMBL/GenBank/DDBJ whole genome shotgun (WGS) entry which is preliminary data.</text>
</comment>
<keyword evidence="2" id="KW-1003">Cell membrane</keyword>
<feature type="transmembrane region" description="Helical" evidence="12">
    <location>
        <begin position="684"/>
        <end position="708"/>
    </location>
</feature>
<dbReference type="InterPro" id="IPR059000">
    <property type="entry name" value="ATPase_P-type_domA"/>
</dbReference>
<keyword evidence="4" id="KW-0479">Metal-binding</keyword>
<evidence type="ECO:0000256" key="8">
    <source>
        <dbReference type="ARBA" id="ARBA00022989"/>
    </source>
</evidence>
<dbReference type="Gene3D" id="1.20.1110.10">
    <property type="entry name" value="Calcium-transporting ATPase, transmembrane domain"/>
    <property type="match status" value="2"/>
</dbReference>
<keyword evidence="3 12" id="KW-0812">Transmembrane</keyword>
<evidence type="ECO:0000256" key="9">
    <source>
        <dbReference type="ARBA" id="ARBA00023136"/>
    </source>
</evidence>
<reference evidence="14 15" key="1">
    <citation type="submission" date="2016-11" db="EMBL/GenBank/DDBJ databases">
        <title>Genome sequences of unsequenced Mycobacteria.</title>
        <authorList>
            <person name="Greninger A.L."/>
            <person name="Fang F."/>
            <person name="Jerome K.R."/>
        </authorList>
    </citation>
    <scope>NUCLEOTIDE SEQUENCE [LARGE SCALE GENOMIC DNA]</scope>
    <source>
        <strain evidence="14 15">M11</strain>
    </source>
</reference>
<evidence type="ECO:0000256" key="7">
    <source>
        <dbReference type="ARBA" id="ARBA00022842"/>
    </source>
</evidence>
<dbReference type="Pfam" id="PF00122">
    <property type="entry name" value="E1-E2_ATPase"/>
    <property type="match status" value="1"/>
</dbReference>
<dbReference type="InterPro" id="IPR004014">
    <property type="entry name" value="ATPase_P-typ_cation-transptr_N"/>
</dbReference>
<name>A0A1Q4HQ47_9MYCO</name>
<keyword evidence="9 12" id="KW-0472">Membrane</keyword>
<evidence type="ECO:0000256" key="6">
    <source>
        <dbReference type="ARBA" id="ARBA00022840"/>
    </source>
</evidence>
<dbReference type="GO" id="GO:0016887">
    <property type="term" value="F:ATP hydrolysis activity"/>
    <property type="evidence" value="ECO:0007669"/>
    <property type="project" value="InterPro"/>
</dbReference>
<evidence type="ECO:0000313" key="14">
    <source>
        <dbReference type="EMBL" id="OJZ70068.1"/>
    </source>
</evidence>
<dbReference type="GO" id="GO:0005388">
    <property type="term" value="F:P-type calcium transporter activity"/>
    <property type="evidence" value="ECO:0007669"/>
    <property type="project" value="TreeGrafter"/>
</dbReference>
<gene>
    <name evidence="14" type="ORF">BRW65_21310</name>
</gene>
<dbReference type="GO" id="GO:0005524">
    <property type="term" value="F:ATP binding"/>
    <property type="evidence" value="ECO:0007669"/>
    <property type="project" value="UniProtKB-KW"/>
</dbReference>
<dbReference type="InterPro" id="IPR036412">
    <property type="entry name" value="HAD-like_sf"/>
</dbReference>
<organism evidence="14 15">
    <name type="scientific">Mycobacterium paraffinicum</name>
    <dbReference type="NCBI Taxonomy" id="53378"/>
    <lineage>
        <taxon>Bacteria</taxon>
        <taxon>Bacillati</taxon>
        <taxon>Actinomycetota</taxon>
        <taxon>Actinomycetes</taxon>
        <taxon>Mycobacteriales</taxon>
        <taxon>Mycobacteriaceae</taxon>
        <taxon>Mycobacterium</taxon>
    </lineage>
</organism>
<evidence type="ECO:0000313" key="15">
    <source>
        <dbReference type="Proteomes" id="UP000186438"/>
    </source>
</evidence>
<dbReference type="STRING" id="53378.BRW65_21310"/>
<evidence type="ECO:0000256" key="2">
    <source>
        <dbReference type="ARBA" id="ARBA00022475"/>
    </source>
</evidence>
<dbReference type="SUPFAM" id="SSF81653">
    <property type="entry name" value="Calcium ATPase, transduction domain A"/>
    <property type="match status" value="1"/>
</dbReference>
<feature type="transmembrane region" description="Helical" evidence="12">
    <location>
        <begin position="297"/>
        <end position="326"/>
    </location>
</feature>
<dbReference type="PANTHER" id="PTHR24093">
    <property type="entry name" value="CATION TRANSPORTING ATPASE"/>
    <property type="match status" value="1"/>
</dbReference>
<feature type="transmembrane region" description="Helical" evidence="12">
    <location>
        <begin position="102"/>
        <end position="122"/>
    </location>
</feature>
<feature type="domain" description="Cation-transporting P-type ATPase N-terminal" evidence="13">
    <location>
        <begin position="21"/>
        <end position="95"/>
    </location>
</feature>
<dbReference type="PRINTS" id="PR00120">
    <property type="entry name" value="HATPASE"/>
</dbReference>
<comment type="subcellular location">
    <subcellularLocation>
        <location evidence="1">Cell membrane</location>
        <topology evidence="1">Multi-pass membrane protein</topology>
    </subcellularLocation>
</comment>
<sequence>MGIQPQDWLEVTASASGAPTDPALLDGTAVVEKLRSDAEFGLSGAEAARRLAVVGANDIESVAPAPAWRKLLAQLRSPLIYLLLAALIASLAVWAVEGADGWPVDAVVIGVILVLNALLGYAQEARAERAVGALARMAATSATVVRDGTRRTVPASELVPGDVLLLAEGDAVAADARLLWAEGLQVSEAALTGLSEPVPKAARTLPESADRDDKADMVFKGTAIAKGVGRAVVTATGMATQTGQIAGLVRTADREATPLQREVARASRLLGIAVLVIAVVVIATILLVFGIHGAHDVVTAVLLGVSLAVAAVPEGLPAIMSVVLALGMRRMAARNAVVKELSSAETLGSASVVCSGKTGTLTTGELTIVRVVTPLGAVKLTGAGYRPEGRLERDGVALDEGDDLWRQAALVLDAGAAAGAATLHAEDGRWTVQGDPVDAAFLVAHRKLDDGSRPAPARVTTGDPDELLDRCTYLQAGRRLAPLDESARATIGGDAERLARDALHAVAVAYQSDGNLVYLGMVGITDPPRPEAAAAIAEARRAGVRVVMITGDHPRVAARVARKLGIEDRESAVSGAQLATLDDEQLRETVRVHSQFTQVDPVDKQRIIDALQADHEIVAVTGEGINDAPALKSADIGIAMGRSGTEVAREAANMILADDNFATIVHAIREGRGIFSNIKKTLRYLLSSNMGEIFTVFFGVVLAGAVGLAQDHTIALPLLATQILWINLLTDGAPALALGVDPQTEELMSRPPRSASDRVIDARMWNNIVVVGAAVAAATLFTMHLYAPDGPLPSSVGTARTAGFTVLVIAQLINTINARSETTTAFRGFFANGSLWAAIGLSALLQLAVVQLPALNTAFTTTPLTLSQWLVCIGMASTVLWVSEIRKVILRTWPPCREAQWPAAAEEPGDRARLQESKPA</sequence>
<accession>A0A1Q4HQ47</accession>
<dbReference type="Pfam" id="PF00689">
    <property type="entry name" value="Cation_ATPase_C"/>
    <property type="match status" value="1"/>
</dbReference>
<feature type="transmembrane region" description="Helical" evidence="12">
    <location>
        <begin position="799"/>
        <end position="817"/>
    </location>
</feature>
<dbReference type="PANTHER" id="PTHR24093:SF513">
    <property type="entry name" value="CATION-TRANSPORTING ATPASE I-RELATED"/>
    <property type="match status" value="1"/>
</dbReference>
<dbReference type="SUPFAM" id="SSF56784">
    <property type="entry name" value="HAD-like"/>
    <property type="match status" value="1"/>
</dbReference>
<keyword evidence="6" id="KW-0067">ATP-binding</keyword>
<dbReference type="InterPro" id="IPR023299">
    <property type="entry name" value="ATPase_P-typ_cyto_dom_N"/>
</dbReference>
<dbReference type="OrthoDB" id="9814270at2"/>
<keyword evidence="8 12" id="KW-1133">Transmembrane helix</keyword>
<keyword evidence="15" id="KW-1185">Reference proteome</keyword>
<feature type="transmembrane region" description="Helical" evidence="12">
    <location>
        <begin position="768"/>
        <end position="787"/>
    </location>
</feature>
<dbReference type="Pfam" id="PF00690">
    <property type="entry name" value="Cation_ATPase_N"/>
    <property type="match status" value="1"/>
</dbReference>
<evidence type="ECO:0000256" key="3">
    <source>
        <dbReference type="ARBA" id="ARBA00022692"/>
    </source>
</evidence>
<dbReference type="GO" id="GO:0046872">
    <property type="term" value="F:metal ion binding"/>
    <property type="evidence" value="ECO:0007669"/>
    <property type="project" value="UniProtKB-KW"/>
</dbReference>
<dbReference type="SMART" id="SM00831">
    <property type="entry name" value="Cation_ATPase_N"/>
    <property type="match status" value="1"/>
</dbReference>
<feature type="region of interest" description="Disordered" evidence="11">
    <location>
        <begin position="901"/>
        <end position="920"/>
    </location>
</feature>
<dbReference type="PRINTS" id="PR00119">
    <property type="entry name" value="CATATPASE"/>
</dbReference>
<evidence type="ECO:0000256" key="1">
    <source>
        <dbReference type="ARBA" id="ARBA00004651"/>
    </source>
</evidence>
<dbReference type="InterPro" id="IPR023298">
    <property type="entry name" value="ATPase_P-typ_TM_dom_sf"/>
</dbReference>
<evidence type="ECO:0000256" key="12">
    <source>
        <dbReference type="SAM" id="Phobius"/>
    </source>
</evidence>
<evidence type="ECO:0000259" key="13">
    <source>
        <dbReference type="SMART" id="SM00831"/>
    </source>
</evidence>
<dbReference type="SUPFAM" id="SSF81665">
    <property type="entry name" value="Calcium ATPase, transmembrane domain M"/>
    <property type="match status" value="1"/>
</dbReference>
<feature type="compositionally biased region" description="Basic and acidic residues" evidence="11">
    <location>
        <begin position="908"/>
        <end position="920"/>
    </location>
</feature>
<dbReference type="InterPro" id="IPR008250">
    <property type="entry name" value="ATPase_P-typ_transduc_dom_A_sf"/>
</dbReference>
<dbReference type="Pfam" id="PF00702">
    <property type="entry name" value="Hydrolase"/>
    <property type="match status" value="1"/>
</dbReference>
<feature type="transmembrane region" description="Helical" evidence="12">
    <location>
        <begin position="866"/>
        <end position="883"/>
    </location>
</feature>
<dbReference type="Gene3D" id="2.70.150.10">
    <property type="entry name" value="Calcium-transporting ATPase, cytoplasmic transduction domain A"/>
    <property type="match status" value="1"/>
</dbReference>
<keyword evidence="7" id="KW-0460">Magnesium</keyword>
<feature type="transmembrane region" description="Helical" evidence="12">
    <location>
        <begin position="269"/>
        <end position="291"/>
    </location>
</feature>
<dbReference type="RefSeq" id="WP_073878124.1">
    <property type="nucleotide sequence ID" value="NZ_MPNT01000023.1"/>
</dbReference>
<evidence type="ECO:0000256" key="4">
    <source>
        <dbReference type="ARBA" id="ARBA00022723"/>
    </source>
</evidence>
<feature type="transmembrane region" description="Helical" evidence="12">
    <location>
        <begin position="829"/>
        <end position="854"/>
    </location>
</feature>
<feature type="transmembrane region" description="Helical" evidence="12">
    <location>
        <begin position="714"/>
        <end position="740"/>
    </location>
</feature>
<dbReference type="NCBIfam" id="TIGR01494">
    <property type="entry name" value="ATPase_P-type"/>
    <property type="match status" value="2"/>
</dbReference>
<dbReference type="InterPro" id="IPR001757">
    <property type="entry name" value="P_typ_ATPase"/>
</dbReference>
<evidence type="ECO:0000256" key="10">
    <source>
        <dbReference type="ARBA" id="ARBA00049360"/>
    </source>
</evidence>
<dbReference type="GO" id="GO:0005886">
    <property type="term" value="C:plasma membrane"/>
    <property type="evidence" value="ECO:0007669"/>
    <property type="project" value="UniProtKB-SubCell"/>
</dbReference>
<dbReference type="Gene3D" id="3.40.1110.10">
    <property type="entry name" value="Calcium-transporting ATPase, cytoplasmic domain N"/>
    <property type="match status" value="2"/>
</dbReference>
<evidence type="ECO:0000256" key="11">
    <source>
        <dbReference type="SAM" id="MobiDB-lite"/>
    </source>
</evidence>
<keyword evidence="5" id="KW-0547">Nucleotide-binding</keyword>
<evidence type="ECO:0000256" key="5">
    <source>
        <dbReference type="ARBA" id="ARBA00022741"/>
    </source>
</evidence>
<dbReference type="Gene3D" id="3.40.50.1000">
    <property type="entry name" value="HAD superfamily/HAD-like"/>
    <property type="match status" value="2"/>
</dbReference>
<protein>
    <submittedName>
        <fullName evidence="14">Haloacid dehalogenase</fullName>
    </submittedName>
</protein>
<dbReference type="EMBL" id="MPNT01000023">
    <property type="protein sequence ID" value="OJZ70068.1"/>
    <property type="molecule type" value="Genomic_DNA"/>
</dbReference>
<dbReference type="AlphaFoldDB" id="A0A1Q4HQ47"/>
<dbReference type="Proteomes" id="UP000186438">
    <property type="component" value="Unassembled WGS sequence"/>
</dbReference>
<proteinExistence type="predicted"/>
<feature type="transmembrane region" description="Helical" evidence="12">
    <location>
        <begin position="79"/>
        <end position="96"/>
    </location>
</feature>
<dbReference type="InterPro" id="IPR023214">
    <property type="entry name" value="HAD_sf"/>
</dbReference>
<comment type="catalytic activity">
    <reaction evidence="10">
        <text>ATP + H2O = ADP + phosphate + H(+)</text>
        <dbReference type="Rhea" id="RHEA:13065"/>
        <dbReference type="ChEBI" id="CHEBI:15377"/>
        <dbReference type="ChEBI" id="CHEBI:15378"/>
        <dbReference type="ChEBI" id="CHEBI:30616"/>
        <dbReference type="ChEBI" id="CHEBI:43474"/>
        <dbReference type="ChEBI" id="CHEBI:456216"/>
    </reaction>
</comment>
<dbReference type="InterPro" id="IPR006068">
    <property type="entry name" value="ATPase_P-typ_cation-transptr_C"/>
</dbReference>